<protein>
    <submittedName>
        <fullName evidence="2">Uncharacterized protein</fullName>
    </submittedName>
</protein>
<reference evidence="2" key="1">
    <citation type="submission" date="2006-01" db="EMBL/GenBank/DDBJ databases">
        <authorList>
            <person name="Lindblad-Toh K."/>
            <person name="Mauceli E."/>
            <person name="Grabherr M."/>
            <person name="Chang J.L."/>
            <person name="Lander E.S."/>
        </authorList>
    </citation>
    <scope>NUCLEOTIDE SEQUENCE [LARGE SCALE GENOMIC DNA]</scope>
</reference>
<sequence>MQLRVQKGRTGGLSLRSRKKCVKRNRTFFLYFFFLFLWFYEVVL</sequence>
<feature type="transmembrane region" description="Helical" evidence="1">
    <location>
        <begin position="26"/>
        <end position="43"/>
    </location>
</feature>
<dbReference type="AlphaFoldDB" id="G3PF50"/>
<organism evidence="2">
    <name type="scientific">Gasterosteus aculeatus</name>
    <name type="common">Three-spined stickleback</name>
    <dbReference type="NCBI Taxonomy" id="69293"/>
    <lineage>
        <taxon>Eukaryota</taxon>
        <taxon>Metazoa</taxon>
        <taxon>Chordata</taxon>
        <taxon>Craniata</taxon>
        <taxon>Vertebrata</taxon>
        <taxon>Euteleostomi</taxon>
        <taxon>Actinopterygii</taxon>
        <taxon>Neopterygii</taxon>
        <taxon>Teleostei</taxon>
        <taxon>Neoteleostei</taxon>
        <taxon>Acanthomorphata</taxon>
        <taxon>Eupercaria</taxon>
        <taxon>Perciformes</taxon>
        <taxon>Cottioidei</taxon>
        <taxon>Gasterosteales</taxon>
        <taxon>Gasterosteidae</taxon>
        <taxon>Gasterosteus</taxon>
    </lineage>
</organism>
<keyword evidence="1" id="KW-0812">Transmembrane</keyword>
<reference evidence="2" key="2">
    <citation type="submission" date="2024-04" db="UniProtKB">
        <authorList>
            <consortium name="Ensembl"/>
        </authorList>
    </citation>
    <scope>IDENTIFICATION</scope>
</reference>
<dbReference type="InParanoid" id="G3PF50"/>
<evidence type="ECO:0000313" key="2">
    <source>
        <dbReference type="Ensembl" id="ENSGACP00000016224.1"/>
    </source>
</evidence>
<dbReference type="Ensembl" id="ENSGACT00000016256.1">
    <property type="protein sequence ID" value="ENSGACP00000016224.1"/>
    <property type="gene ID" value="ENSGACG00000012272.1"/>
</dbReference>
<dbReference type="STRING" id="69293.ENSGACP00000016224"/>
<accession>G3PF50</accession>
<keyword evidence="1" id="KW-1133">Transmembrane helix</keyword>
<keyword evidence="1" id="KW-0472">Membrane</keyword>
<dbReference type="Bgee" id="ENSGACG00000012272">
    <property type="expression patterns" value="Expressed in head kidney and 11 other cell types or tissues"/>
</dbReference>
<name>G3PF50_GASAC</name>
<proteinExistence type="predicted"/>
<evidence type="ECO:0000256" key="1">
    <source>
        <dbReference type="SAM" id="Phobius"/>
    </source>
</evidence>